<evidence type="ECO:0000256" key="1">
    <source>
        <dbReference type="ARBA" id="ARBA00010692"/>
    </source>
</evidence>
<evidence type="ECO:0000256" key="3">
    <source>
        <dbReference type="SAM" id="Phobius"/>
    </source>
</evidence>
<feature type="transmembrane region" description="Helical" evidence="3">
    <location>
        <begin position="33"/>
        <end position="50"/>
    </location>
</feature>
<dbReference type="GO" id="GO:0005886">
    <property type="term" value="C:plasma membrane"/>
    <property type="evidence" value="ECO:0007669"/>
    <property type="project" value="UniProtKB-SubCell"/>
</dbReference>
<keyword evidence="3" id="KW-0812">Transmembrane</keyword>
<protein>
    <recommendedName>
        <fullName evidence="2">Biotin transporter</fullName>
    </recommendedName>
</protein>
<evidence type="ECO:0000313" key="5">
    <source>
        <dbReference type="Proteomes" id="UP000602076"/>
    </source>
</evidence>
<dbReference type="GO" id="GO:0015225">
    <property type="term" value="F:biotin transmembrane transporter activity"/>
    <property type="evidence" value="ECO:0007669"/>
    <property type="project" value="UniProtKB-UniRule"/>
</dbReference>
<evidence type="ECO:0000313" key="4">
    <source>
        <dbReference type="EMBL" id="MBD3109775.1"/>
    </source>
</evidence>
<reference evidence="4" key="1">
    <citation type="submission" date="2020-09" db="EMBL/GenBank/DDBJ databases">
        <title>Bacillus faecalis sp. nov., a moderately halophilic bacterium isolated from cow faeces.</title>
        <authorList>
            <person name="Jiang L."/>
            <person name="Lee J."/>
        </authorList>
    </citation>
    <scope>NUCLEOTIDE SEQUENCE</scope>
    <source>
        <strain evidence="4">AGMB 02131</strain>
    </source>
</reference>
<dbReference type="Pfam" id="PF02632">
    <property type="entry name" value="BioY"/>
    <property type="match status" value="1"/>
</dbReference>
<dbReference type="EMBL" id="JACXSI010000045">
    <property type="protein sequence ID" value="MBD3109775.1"/>
    <property type="molecule type" value="Genomic_DNA"/>
</dbReference>
<comment type="subcellular location">
    <subcellularLocation>
        <location evidence="2">Cell membrane</location>
        <topology evidence="2">Multi-pass membrane protein</topology>
    </subcellularLocation>
</comment>
<keyword evidence="5" id="KW-1185">Reference proteome</keyword>
<dbReference type="InterPro" id="IPR003784">
    <property type="entry name" value="BioY"/>
</dbReference>
<feature type="transmembrane region" description="Helical" evidence="3">
    <location>
        <begin position="115"/>
        <end position="134"/>
    </location>
</feature>
<keyword evidence="3" id="KW-1133">Transmembrane helix</keyword>
<comment type="caution">
    <text evidence="4">The sequence shown here is derived from an EMBL/GenBank/DDBJ whole genome shotgun (WGS) entry which is preliminary data.</text>
</comment>
<feature type="transmembrane region" description="Helical" evidence="3">
    <location>
        <begin position="140"/>
        <end position="169"/>
    </location>
</feature>
<keyword evidence="2 3" id="KW-0472">Membrane</keyword>
<dbReference type="RefSeq" id="WP_190999311.1">
    <property type="nucleotide sequence ID" value="NZ_JACXSI010000045.1"/>
</dbReference>
<keyword evidence="2" id="KW-0813">Transport</keyword>
<feature type="transmembrane region" description="Helical" evidence="3">
    <location>
        <begin position="7"/>
        <end position="27"/>
    </location>
</feature>
<feature type="transmembrane region" description="Helical" evidence="3">
    <location>
        <begin position="57"/>
        <end position="79"/>
    </location>
</feature>
<feature type="transmembrane region" description="Helical" evidence="3">
    <location>
        <begin position="85"/>
        <end position="103"/>
    </location>
</feature>
<accession>A0A927HBI3</accession>
<dbReference type="AlphaFoldDB" id="A0A927HBI3"/>
<comment type="similarity">
    <text evidence="1 2">Belongs to the BioY family.</text>
</comment>
<dbReference type="PANTHER" id="PTHR34295">
    <property type="entry name" value="BIOTIN TRANSPORTER BIOY"/>
    <property type="match status" value="1"/>
</dbReference>
<organism evidence="4 5">
    <name type="scientific">Peribacillus faecalis</name>
    <dbReference type="NCBI Taxonomy" id="2772559"/>
    <lineage>
        <taxon>Bacteria</taxon>
        <taxon>Bacillati</taxon>
        <taxon>Bacillota</taxon>
        <taxon>Bacilli</taxon>
        <taxon>Bacillales</taxon>
        <taxon>Bacillaceae</taxon>
        <taxon>Peribacillus</taxon>
    </lineage>
</organism>
<gene>
    <name evidence="4" type="ORF">IEO70_15655</name>
</gene>
<name>A0A927HBI3_9BACI</name>
<evidence type="ECO:0000256" key="2">
    <source>
        <dbReference type="PIRNR" id="PIRNR016661"/>
    </source>
</evidence>
<dbReference type="PIRSF" id="PIRSF016661">
    <property type="entry name" value="BioY"/>
    <property type="match status" value="1"/>
</dbReference>
<dbReference type="Proteomes" id="UP000602076">
    <property type="component" value="Unassembled WGS sequence"/>
</dbReference>
<proteinExistence type="inferred from homology"/>
<dbReference type="PANTHER" id="PTHR34295:SF1">
    <property type="entry name" value="BIOTIN TRANSPORTER BIOY"/>
    <property type="match status" value="1"/>
</dbReference>
<dbReference type="Gene3D" id="1.10.1760.20">
    <property type="match status" value="1"/>
</dbReference>
<sequence length="181" mass="19115">MKKTNLHYYIITALFTAFITIFSQVTIPLPPVPITGQTLAIGIAATILGRKYGTLSVLLYLIIGAVGVPVFAGMSGGISKLVGPTGGYLVGFLPTAYIIGLFVEKTKLCFTNAFIANIIGMVITLAFGTAWLKIAASLSWSAAIAGGVTPFLLVGILKAAIAAYISVLVRKRLLNTRYFLA</sequence>
<keyword evidence="2" id="KW-1003">Cell membrane</keyword>